<keyword evidence="4" id="KW-1185">Reference proteome</keyword>
<evidence type="ECO:0000313" key="3">
    <source>
        <dbReference type="EMBL" id="SIO40719.1"/>
    </source>
</evidence>
<evidence type="ECO:0000256" key="1">
    <source>
        <dbReference type="SAM" id="MobiDB-lite"/>
    </source>
</evidence>
<feature type="compositionally biased region" description="Polar residues" evidence="1">
    <location>
        <begin position="270"/>
        <end position="282"/>
    </location>
</feature>
<keyword evidence="2" id="KW-0732">Signal</keyword>
<feature type="region of interest" description="Disordered" evidence="1">
    <location>
        <begin position="263"/>
        <end position="282"/>
    </location>
</feature>
<feature type="signal peptide" evidence="2">
    <location>
        <begin position="1"/>
        <end position="18"/>
    </location>
</feature>
<evidence type="ECO:0008006" key="5">
    <source>
        <dbReference type="Google" id="ProtNLM"/>
    </source>
</evidence>
<dbReference type="PANTHER" id="PTHR41339">
    <property type="entry name" value="LIPL48"/>
    <property type="match status" value="1"/>
</dbReference>
<dbReference type="PANTHER" id="PTHR41339:SF1">
    <property type="entry name" value="SECRETED PROTEIN"/>
    <property type="match status" value="1"/>
</dbReference>
<gene>
    <name evidence="3" type="ORF">SAMN04488055_3754</name>
</gene>
<accession>A0A1N6J979</accession>
<dbReference type="STRING" id="536979.SAMN04488055_3754"/>
<sequence>MKKSLVALAVFATLIISACSKNNNPLPNPGGGESDTLRGEIKANRTLKTGKTYYISGATLVKNSAVLTIEPGVVIKGIKGTKAVLIITRGSKIMAEGTAQKPIVFTSNQAAGARNYADWGGVVLLGKAKVNTSIDGVANRRLLEGFSPDEVATLKDDIVGGGDDDNDNSGVMKYVRIEFAGIALSSIANSELNSLTFVGVGKGTVIDYIQCSYGGDDSFEWFGGNVNAKHLIAFRGLDDDFDTDNGFTGRVQFGISIRDKDISDKDNSSGASNGFESDNDANGTDNTPFTAPVFSNFTFLGPWAINNGTDIPTNNVFRRGAHIRLNSRLSIYNSVIAGFPTGILIDGDKSALATAAELDIRNTFVGVASANKLEVKLVAGTLNLKTWFMTADRVNDTTYNTVDQYKFAKVSGLAASYADIDVRPVAGSPLIGKGAFTAGKSTDAFFTKVTYAGALDVADTWINTWTNFDPKNASY</sequence>
<feature type="chain" id="PRO_5012500913" description="T9SS C-terminal target domain-containing protein" evidence="2">
    <location>
        <begin position="19"/>
        <end position="475"/>
    </location>
</feature>
<proteinExistence type="predicted"/>
<dbReference type="RefSeq" id="WP_074240954.1">
    <property type="nucleotide sequence ID" value="NZ_FSRA01000002.1"/>
</dbReference>
<dbReference type="EMBL" id="FSRA01000002">
    <property type="protein sequence ID" value="SIO40719.1"/>
    <property type="molecule type" value="Genomic_DNA"/>
</dbReference>
<reference evidence="3 4" key="1">
    <citation type="submission" date="2016-11" db="EMBL/GenBank/DDBJ databases">
        <authorList>
            <person name="Jaros S."/>
            <person name="Januszkiewicz K."/>
            <person name="Wedrychowicz H."/>
        </authorList>
    </citation>
    <scope>NUCLEOTIDE SEQUENCE [LARGE SCALE GENOMIC DNA]</scope>
    <source>
        <strain evidence="3 4">DSM 24787</strain>
    </source>
</reference>
<dbReference type="InterPro" id="IPR011050">
    <property type="entry name" value="Pectin_lyase_fold/virulence"/>
</dbReference>
<evidence type="ECO:0000313" key="4">
    <source>
        <dbReference type="Proteomes" id="UP000185003"/>
    </source>
</evidence>
<name>A0A1N6J979_9BACT</name>
<dbReference type="PROSITE" id="PS51257">
    <property type="entry name" value="PROKAR_LIPOPROTEIN"/>
    <property type="match status" value="1"/>
</dbReference>
<dbReference type="AlphaFoldDB" id="A0A1N6J979"/>
<dbReference type="SUPFAM" id="SSF51126">
    <property type="entry name" value="Pectin lyase-like"/>
    <property type="match status" value="1"/>
</dbReference>
<organism evidence="3 4">
    <name type="scientific">Chitinophaga niabensis</name>
    <dbReference type="NCBI Taxonomy" id="536979"/>
    <lineage>
        <taxon>Bacteria</taxon>
        <taxon>Pseudomonadati</taxon>
        <taxon>Bacteroidota</taxon>
        <taxon>Chitinophagia</taxon>
        <taxon>Chitinophagales</taxon>
        <taxon>Chitinophagaceae</taxon>
        <taxon>Chitinophaga</taxon>
    </lineage>
</organism>
<dbReference type="OrthoDB" id="1521716at2"/>
<evidence type="ECO:0000256" key="2">
    <source>
        <dbReference type="SAM" id="SignalP"/>
    </source>
</evidence>
<dbReference type="Proteomes" id="UP000185003">
    <property type="component" value="Unassembled WGS sequence"/>
</dbReference>
<protein>
    <recommendedName>
        <fullName evidence="5">T9SS C-terminal target domain-containing protein</fullName>
    </recommendedName>
</protein>